<dbReference type="GO" id="GO:0005200">
    <property type="term" value="F:structural constituent of cytoskeleton"/>
    <property type="evidence" value="ECO:0007669"/>
    <property type="project" value="TreeGrafter"/>
</dbReference>
<feature type="compositionally biased region" description="Basic and acidic residues" evidence="2">
    <location>
        <begin position="344"/>
        <end position="353"/>
    </location>
</feature>
<feature type="region of interest" description="Disordered" evidence="2">
    <location>
        <begin position="182"/>
        <end position="236"/>
    </location>
</feature>
<keyword evidence="1" id="KW-0175">Coiled coil</keyword>
<evidence type="ECO:0000313" key="3">
    <source>
        <dbReference type="EMBL" id="RMX76111.1"/>
    </source>
</evidence>
<feature type="compositionally biased region" description="Polar residues" evidence="2">
    <location>
        <begin position="120"/>
        <end position="130"/>
    </location>
</feature>
<dbReference type="PANTHER" id="PTHR47357:SF1">
    <property type="entry name" value="SPINDLE POLE BODY COMPONENT 110"/>
    <property type="match status" value="1"/>
</dbReference>
<reference evidence="5 6" key="1">
    <citation type="journal article" date="2018" name="BMC Genomics">
        <title>Genomic evidence for intraspecific hybridization in a clonal and extremely halotolerant yeast.</title>
        <authorList>
            <person name="Gostincar C."/>
            <person name="Stajich J.E."/>
            <person name="Zupancic J."/>
            <person name="Zalar P."/>
            <person name="Gunde-Cimerman N."/>
        </authorList>
    </citation>
    <scope>NUCLEOTIDE SEQUENCE [LARGE SCALE GENOMIC DNA]</scope>
    <source>
        <strain evidence="4 6">EXF-6654</strain>
        <strain evidence="3 5">EXF-6656</strain>
    </source>
</reference>
<comment type="caution">
    <text evidence="3">The sequence shown here is derived from an EMBL/GenBank/DDBJ whole genome shotgun (WGS) entry which is preliminary data.</text>
</comment>
<feature type="coiled-coil region" evidence="1">
    <location>
        <begin position="589"/>
        <end position="658"/>
    </location>
</feature>
<evidence type="ECO:0000313" key="4">
    <source>
        <dbReference type="EMBL" id="RMX91177.1"/>
    </source>
</evidence>
<feature type="region of interest" description="Disordered" evidence="2">
    <location>
        <begin position="341"/>
        <end position="481"/>
    </location>
</feature>
<feature type="compositionally biased region" description="Polar residues" evidence="2">
    <location>
        <begin position="364"/>
        <end position="377"/>
    </location>
</feature>
<dbReference type="Proteomes" id="UP000282582">
    <property type="component" value="Unassembled WGS sequence"/>
</dbReference>
<dbReference type="PANTHER" id="PTHR47357">
    <property type="entry name" value="COP1-INTERACTIVE PROTEIN 1"/>
    <property type="match status" value="1"/>
</dbReference>
<evidence type="ECO:0000313" key="5">
    <source>
        <dbReference type="Proteomes" id="UP000281245"/>
    </source>
</evidence>
<sequence>MAGEVPDPKTPSPKKSSRTATLDPIRPSGNGLDPTAAEFNLRLVDGQEHDHIGAPDAGGSAYASDEFNQSDGAAQRANADLPANDNQGQPPVASTPPTATSPRTPARSGRKSPFLGARSRVQSPTVSISRRTVAAPLHGDGDDDGPDPGARAAKRIESSNEAEAELYDKCVELQNEIAELKKDNDQAKEDYIKHQQQNKTLEKNNEDFQKQILQYKEDDERKAEESKKKQRALGGKDLESEIETLQAELANALSDLNEKHDQVRKLQDANDELDAEKDGLHKQVDQLHELIETVQEEAKELSEAQQALNNINSRFEFTFRGLGPGLTLPQYLDHVDDLQQTTRTRRDESRHSTASDFGEPQIGLQRQHTNRQVSGTSVADELTGMDESGSEAGDESASEGEDEGPQDDDPTITAPGDDAFKPFWEEDDNHSNSAGTNGSQPSGSDSTDDPFAGIEEGANALLKDIGGIQGPITHSDDAPQPIRDPAVPGEAEKAGEDELFNGWEHKLVQTPAVAGTERVTDPLPTTAPLREEIETLRAQIARQTQQAEDFATEKKVSQDETASLRAQIALQTHQAEEHTTESVRLGSELETLRAQIARQTHQAEAFKSEKEDLIDEKERLRRQVALHAPINRDRIAEIESLQDDLKSLRARLATATAQLNRPPPPTRVIRPPAPSSWTEVWDLVPREVRRTMVVYAVLVASLVGLMTGLQVFEKYVWWWANTHHQLQLQQGGLGGLWYSAMVQLTSSGGDGVGGLFGWLGWCVPWVWWDVLVGGILGGGGLGG</sequence>
<proteinExistence type="predicted"/>
<accession>A0A3M6WCI4</accession>
<name>A0A3M6WCI4_HORWE</name>
<gene>
    <name evidence="4" type="ORF">D0868_14138</name>
    <name evidence="3" type="ORF">D0869_11019</name>
</gene>
<dbReference type="EMBL" id="QWIK01002019">
    <property type="protein sequence ID" value="RMX91177.1"/>
    <property type="molecule type" value="Genomic_DNA"/>
</dbReference>
<feature type="compositionally biased region" description="Basic and acidic residues" evidence="2">
    <location>
        <begin position="200"/>
        <end position="227"/>
    </location>
</feature>
<evidence type="ECO:0000256" key="1">
    <source>
        <dbReference type="SAM" id="Coils"/>
    </source>
</evidence>
<feature type="compositionally biased region" description="Basic and acidic residues" evidence="2">
    <location>
        <begin position="182"/>
        <end position="193"/>
    </location>
</feature>
<organism evidence="3 5">
    <name type="scientific">Hortaea werneckii</name>
    <name type="common">Black yeast</name>
    <name type="synonym">Cladosporium werneckii</name>
    <dbReference type="NCBI Taxonomy" id="91943"/>
    <lineage>
        <taxon>Eukaryota</taxon>
        <taxon>Fungi</taxon>
        <taxon>Dikarya</taxon>
        <taxon>Ascomycota</taxon>
        <taxon>Pezizomycotina</taxon>
        <taxon>Dothideomycetes</taxon>
        <taxon>Dothideomycetidae</taxon>
        <taxon>Mycosphaerellales</taxon>
        <taxon>Teratosphaeriaceae</taxon>
        <taxon>Hortaea</taxon>
    </lineage>
</organism>
<feature type="compositionally biased region" description="Acidic residues" evidence="2">
    <location>
        <begin position="388"/>
        <end position="410"/>
    </location>
</feature>
<evidence type="ECO:0000313" key="6">
    <source>
        <dbReference type="Proteomes" id="UP000282582"/>
    </source>
</evidence>
<dbReference type="GO" id="GO:0005856">
    <property type="term" value="C:cytoskeleton"/>
    <property type="evidence" value="ECO:0007669"/>
    <property type="project" value="TreeGrafter"/>
</dbReference>
<protein>
    <submittedName>
        <fullName evidence="3">Uncharacterized protein</fullName>
    </submittedName>
</protein>
<dbReference type="Proteomes" id="UP000281245">
    <property type="component" value="Unassembled WGS sequence"/>
</dbReference>
<dbReference type="EMBL" id="QWIJ01001170">
    <property type="protein sequence ID" value="RMX76111.1"/>
    <property type="molecule type" value="Genomic_DNA"/>
</dbReference>
<dbReference type="OrthoDB" id="3922816at2759"/>
<feature type="region of interest" description="Disordered" evidence="2">
    <location>
        <begin position="1"/>
        <end position="162"/>
    </location>
</feature>
<evidence type="ECO:0000256" key="2">
    <source>
        <dbReference type="SAM" id="MobiDB-lite"/>
    </source>
</evidence>
<feature type="compositionally biased region" description="Polar residues" evidence="2">
    <location>
        <begin position="431"/>
        <end position="445"/>
    </location>
</feature>
<feature type="compositionally biased region" description="Low complexity" evidence="2">
    <location>
        <begin position="90"/>
        <end position="107"/>
    </location>
</feature>
<dbReference type="AlphaFoldDB" id="A0A3M6WCI4"/>